<evidence type="ECO:0000313" key="1">
    <source>
        <dbReference type="EMBL" id="API58454.1"/>
    </source>
</evidence>
<sequence length="104" mass="12149">MQDINLIDVETKVRLDDDRAIFKRSQEIDSGFLSNLSDMKTESSSEFHRTGDFHKVASIPTVVVEKWFAQGFNIYDPNVKLEDIMKRIHKEDMEHFIATGKRLF</sequence>
<dbReference type="KEGG" id="sphj:BSL82_03355"/>
<dbReference type="Proteomes" id="UP000182063">
    <property type="component" value="Chromosome"/>
</dbReference>
<accession>A0A1L3ZS53</accession>
<dbReference type="AlphaFoldDB" id="A0A1L3ZS53"/>
<dbReference type="EMBL" id="CP018221">
    <property type="protein sequence ID" value="API58454.1"/>
    <property type="molecule type" value="Genomic_DNA"/>
</dbReference>
<name>A0A1L3ZS53_9SPHN</name>
<keyword evidence="2" id="KW-1185">Reference proteome</keyword>
<gene>
    <name evidence="1" type="ORF">BSL82_03355</name>
</gene>
<dbReference type="STRING" id="1921510.BSL82_03355"/>
<organism evidence="1 2">
    <name type="scientific">Tardibacter chloracetimidivorans</name>
    <dbReference type="NCBI Taxonomy" id="1921510"/>
    <lineage>
        <taxon>Bacteria</taxon>
        <taxon>Pseudomonadati</taxon>
        <taxon>Pseudomonadota</taxon>
        <taxon>Alphaproteobacteria</taxon>
        <taxon>Sphingomonadales</taxon>
        <taxon>Sphingomonadaceae</taxon>
        <taxon>Tardibacter</taxon>
    </lineage>
</organism>
<protein>
    <submittedName>
        <fullName evidence="1">Uncharacterized protein</fullName>
    </submittedName>
</protein>
<evidence type="ECO:0000313" key="2">
    <source>
        <dbReference type="Proteomes" id="UP000182063"/>
    </source>
</evidence>
<reference evidence="2" key="1">
    <citation type="submission" date="2016-11" db="EMBL/GenBank/DDBJ databases">
        <title>Complete Genome Sequence of alachlor-degrading Sphingomonas sp. strain JJ-A5.</title>
        <authorList>
            <person name="Lee H."/>
            <person name="Ka J.-O."/>
        </authorList>
    </citation>
    <scope>NUCLEOTIDE SEQUENCE [LARGE SCALE GENOMIC DNA]</scope>
    <source>
        <strain evidence="2">JJ-A5</strain>
    </source>
</reference>
<proteinExistence type="predicted"/>